<dbReference type="GO" id="GO:0003677">
    <property type="term" value="F:DNA binding"/>
    <property type="evidence" value="ECO:0007669"/>
    <property type="project" value="UniProtKB-KW"/>
</dbReference>
<accession>A0A2U1LX24</accession>
<keyword evidence="8" id="KW-0238">DNA-binding</keyword>
<dbReference type="Pfam" id="PF22754">
    <property type="entry name" value="bHLH-TF_ACT-like_plant"/>
    <property type="match status" value="1"/>
</dbReference>
<keyword evidence="4" id="KW-0804">Transcription</keyword>
<organism evidence="8 9">
    <name type="scientific">Artemisia annua</name>
    <name type="common">Sweet wormwood</name>
    <dbReference type="NCBI Taxonomy" id="35608"/>
    <lineage>
        <taxon>Eukaryota</taxon>
        <taxon>Viridiplantae</taxon>
        <taxon>Streptophyta</taxon>
        <taxon>Embryophyta</taxon>
        <taxon>Tracheophyta</taxon>
        <taxon>Spermatophyta</taxon>
        <taxon>Magnoliopsida</taxon>
        <taxon>eudicotyledons</taxon>
        <taxon>Gunneridae</taxon>
        <taxon>Pentapetalae</taxon>
        <taxon>asterids</taxon>
        <taxon>campanulids</taxon>
        <taxon>Asterales</taxon>
        <taxon>Asteraceae</taxon>
        <taxon>Asteroideae</taxon>
        <taxon>Anthemideae</taxon>
        <taxon>Artemisiinae</taxon>
        <taxon>Artemisia</taxon>
    </lineage>
</organism>
<dbReference type="AlphaFoldDB" id="A0A2U1LX24"/>
<keyword evidence="5" id="KW-0539">Nucleus</keyword>
<evidence type="ECO:0000256" key="3">
    <source>
        <dbReference type="ARBA" id="ARBA00023159"/>
    </source>
</evidence>
<dbReference type="Pfam" id="PF00010">
    <property type="entry name" value="HLH"/>
    <property type="match status" value="1"/>
</dbReference>
<evidence type="ECO:0000256" key="4">
    <source>
        <dbReference type="ARBA" id="ARBA00023163"/>
    </source>
</evidence>
<keyword evidence="9" id="KW-1185">Reference proteome</keyword>
<dbReference type="InterPro" id="IPR025610">
    <property type="entry name" value="MYC/MYB_N"/>
</dbReference>
<dbReference type="InterPro" id="IPR054502">
    <property type="entry name" value="bHLH-TF_ACT-like_plant"/>
</dbReference>
<dbReference type="PANTHER" id="PTHR46266">
    <property type="entry name" value="TRANSCRIPTION FACTOR TT8"/>
    <property type="match status" value="1"/>
</dbReference>
<dbReference type="InterPro" id="IPR036638">
    <property type="entry name" value="HLH_DNA-bd_sf"/>
</dbReference>
<dbReference type="GO" id="GO:0080090">
    <property type="term" value="P:regulation of primary metabolic process"/>
    <property type="evidence" value="ECO:0007669"/>
    <property type="project" value="UniProtKB-ARBA"/>
</dbReference>
<dbReference type="PANTHER" id="PTHR46266:SF3">
    <property type="entry name" value="TRANSCRIPTION FACTOR EGL1"/>
    <property type="match status" value="1"/>
</dbReference>
<dbReference type="Proteomes" id="UP000245207">
    <property type="component" value="Unassembled WGS sequence"/>
</dbReference>
<dbReference type="SUPFAM" id="SSF47459">
    <property type="entry name" value="HLH, helix-loop-helix DNA-binding domain"/>
    <property type="match status" value="1"/>
</dbReference>
<sequence length="485" mass="55299">MENLRQRLAMAVKSIQWSYAIFWSTSSTEQGVLTWCDGYYNGDIKTRKTIQAEGMNEDDDDGQVGLQRTEQLKQLYESLSAAETHHYEPQARRPSAALSPEDLTDTEWYFLVCMTFEFGYGQGLPGRTLAKNTTSWLSDAHLADSKVFTRSLLAKSASIQTVVCIPYLEGIVEFGITERVLEEQNIIQRIKSLIFIAPPQKIHEIPLESCSAMLDHDLIHNNLSTSRAGDLWSDDDSRYQCVLSKIFKNTQRSAMGPDYRNSDSEKSAFVSWKNYDGMEWKGSSSQMLLKNVLYEVPKMHENHLSRYYDKNGNLDRMQEVAVDDVNDVNHRFSVLSSIVPSRGKVDKVSLLDDTINYLKTLERKVEVLQSRKKSHDVRERTSDNYANKRKASCALEDIQEECSSDCITVSAIEKDVTIEIRCKWRENMMVQVFDAMSSLNLESHSVCSSTVDGILTLSIETKLKKFTTSTAKMIRQALQRVIGRY</sequence>
<dbReference type="GO" id="GO:0046983">
    <property type="term" value="F:protein dimerization activity"/>
    <property type="evidence" value="ECO:0007669"/>
    <property type="project" value="InterPro"/>
</dbReference>
<keyword evidence="6" id="KW-0175">Coiled coil</keyword>
<dbReference type="EMBL" id="PKPP01007379">
    <property type="protein sequence ID" value="PWA53552.1"/>
    <property type="molecule type" value="Genomic_DNA"/>
</dbReference>
<evidence type="ECO:0000256" key="2">
    <source>
        <dbReference type="ARBA" id="ARBA00023015"/>
    </source>
</evidence>
<dbReference type="SMART" id="SM00353">
    <property type="entry name" value="HLH"/>
    <property type="match status" value="1"/>
</dbReference>
<dbReference type="PROSITE" id="PS50888">
    <property type="entry name" value="BHLH"/>
    <property type="match status" value="1"/>
</dbReference>
<evidence type="ECO:0000256" key="6">
    <source>
        <dbReference type="SAM" id="Coils"/>
    </source>
</evidence>
<name>A0A2U1LX24_ARTAN</name>
<dbReference type="OrthoDB" id="690068at2759"/>
<gene>
    <name evidence="8" type="ORF">CTI12_AA444060</name>
</gene>
<proteinExistence type="predicted"/>
<dbReference type="GO" id="GO:0005634">
    <property type="term" value="C:nucleus"/>
    <property type="evidence" value="ECO:0007669"/>
    <property type="project" value="UniProtKB-SubCell"/>
</dbReference>
<evidence type="ECO:0000259" key="7">
    <source>
        <dbReference type="PROSITE" id="PS50888"/>
    </source>
</evidence>
<dbReference type="Pfam" id="PF14215">
    <property type="entry name" value="bHLH-MYC_N"/>
    <property type="match status" value="1"/>
</dbReference>
<evidence type="ECO:0000256" key="1">
    <source>
        <dbReference type="ARBA" id="ARBA00004123"/>
    </source>
</evidence>
<keyword evidence="2" id="KW-0805">Transcription regulation</keyword>
<reference evidence="8 9" key="1">
    <citation type="journal article" date="2018" name="Mol. Plant">
        <title>The genome of Artemisia annua provides insight into the evolution of Asteraceae family and artemisinin biosynthesis.</title>
        <authorList>
            <person name="Shen Q."/>
            <person name="Zhang L."/>
            <person name="Liao Z."/>
            <person name="Wang S."/>
            <person name="Yan T."/>
            <person name="Shi P."/>
            <person name="Liu M."/>
            <person name="Fu X."/>
            <person name="Pan Q."/>
            <person name="Wang Y."/>
            <person name="Lv Z."/>
            <person name="Lu X."/>
            <person name="Zhang F."/>
            <person name="Jiang W."/>
            <person name="Ma Y."/>
            <person name="Chen M."/>
            <person name="Hao X."/>
            <person name="Li L."/>
            <person name="Tang Y."/>
            <person name="Lv G."/>
            <person name="Zhou Y."/>
            <person name="Sun X."/>
            <person name="Brodelius P.E."/>
            <person name="Rose J.K.C."/>
            <person name="Tang K."/>
        </authorList>
    </citation>
    <scope>NUCLEOTIDE SEQUENCE [LARGE SCALE GENOMIC DNA]</scope>
    <source>
        <strain evidence="9">cv. Huhao1</strain>
        <tissue evidence="8">Leaf</tissue>
    </source>
</reference>
<feature type="coiled-coil region" evidence="6">
    <location>
        <begin position="351"/>
        <end position="378"/>
    </location>
</feature>
<evidence type="ECO:0000256" key="5">
    <source>
        <dbReference type="ARBA" id="ARBA00023242"/>
    </source>
</evidence>
<comment type="caution">
    <text evidence="8">The sequence shown here is derived from an EMBL/GenBank/DDBJ whole genome shotgun (WGS) entry which is preliminary data.</text>
</comment>
<keyword evidence="3" id="KW-0010">Activator</keyword>
<dbReference type="InterPro" id="IPR011598">
    <property type="entry name" value="bHLH_dom"/>
</dbReference>
<evidence type="ECO:0000313" key="8">
    <source>
        <dbReference type="EMBL" id="PWA53552.1"/>
    </source>
</evidence>
<protein>
    <submittedName>
        <fullName evidence="8">Basic helix-loop-helix (BHLH) DNA-binding superfamily protein</fullName>
    </submittedName>
</protein>
<comment type="subcellular location">
    <subcellularLocation>
        <location evidence="1">Nucleus</location>
    </subcellularLocation>
</comment>
<feature type="domain" description="BHLH" evidence="7">
    <location>
        <begin position="312"/>
        <end position="361"/>
    </location>
</feature>
<dbReference type="Gene3D" id="4.10.280.10">
    <property type="entry name" value="Helix-loop-helix DNA-binding domain"/>
    <property type="match status" value="1"/>
</dbReference>
<evidence type="ECO:0000313" key="9">
    <source>
        <dbReference type="Proteomes" id="UP000245207"/>
    </source>
</evidence>